<feature type="compositionally biased region" description="Low complexity" evidence="1">
    <location>
        <begin position="48"/>
        <end position="64"/>
    </location>
</feature>
<organism evidence="3 4">
    <name type="scientific">Pigmentiphaga soli</name>
    <dbReference type="NCBI Taxonomy" id="1007095"/>
    <lineage>
        <taxon>Bacteria</taxon>
        <taxon>Pseudomonadati</taxon>
        <taxon>Pseudomonadota</taxon>
        <taxon>Betaproteobacteria</taxon>
        <taxon>Burkholderiales</taxon>
        <taxon>Alcaligenaceae</taxon>
        <taxon>Pigmentiphaga</taxon>
    </lineage>
</organism>
<dbReference type="EMBL" id="BAABFO010000011">
    <property type="protein sequence ID" value="GAA4334360.1"/>
    <property type="molecule type" value="Genomic_DNA"/>
</dbReference>
<sequence length="125" mass="13191">MRDGIDTRRVARLGLAALVVLAAAVAAALWLASHWTDPWPPLPQGPDGTPAAAAGQGRQPGASAEPALEAHPQQALADYLREKARLTDRYGWLDRRAGIARIPVDEAMRALAERAGDPAATEATP</sequence>
<name>A0ABP8H4Q4_9BURK</name>
<evidence type="ECO:0000313" key="3">
    <source>
        <dbReference type="EMBL" id="GAA4334360.1"/>
    </source>
</evidence>
<proteinExistence type="predicted"/>
<reference evidence="4" key="1">
    <citation type="journal article" date="2019" name="Int. J. Syst. Evol. Microbiol.">
        <title>The Global Catalogue of Microorganisms (GCM) 10K type strain sequencing project: providing services to taxonomists for standard genome sequencing and annotation.</title>
        <authorList>
            <consortium name="The Broad Institute Genomics Platform"/>
            <consortium name="The Broad Institute Genome Sequencing Center for Infectious Disease"/>
            <person name="Wu L."/>
            <person name="Ma J."/>
        </authorList>
    </citation>
    <scope>NUCLEOTIDE SEQUENCE [LARGE SCALE GENOMIC DNA]</scope>
    <source>
        <strain evidence="4">JCM 17666</strain>
    </source>
</reference>
<evidence type="ECO:0000256" key="2">
    <source>
        <dbReference type="SAM" id="Phobius"/>
    </source>
</evidence>
<gene>
    <name evidence="3" type="ORF">GCM10023144_26560</name>
</gene>
<accession>A0ABP8H4Q4</accession>
<feature type="transmembrane region" description="Helical" evidence="2">
    <location>
        <begin position="12"/>
        <end position="32"/>
    </location>
</feature>
<keyword evidence="2" id="KW-0472">Membrane</keyword>
<feature type="region of interest" description="Disordered" evidence="1">
    <location>
        <begin position="36"/>
        <end position="70"/>
    </location>
</feature>
<dbReference type="RefSeq" id="WP_345250197.1">
    <property type="nucleotide sequence ID" value="NZ_BAABFO010000011.1"/>
</dbReference>
<comment type="caution">
    <text evidence="3">The sequence shown here is derived from an EMBL/GenBank/DDBJ whole genome shotgun (WGS) entry which is preliminary data.</text>
</comment>
<evidence type="ECO:0000256" key="1">
    <source>
        <dbReference type="SAM" id="MobiDB-lite"/>
    </source>
</evidence>
<keyword evidence="4" id="KW-1185">Reference proteome</keyword>
<keyword evidence="2" id="KW-1133">Transmembrane helix</keyword>
<evidence type="ECO:0000313" key="4">
    <source>
        <dbReference type="Proteomes" id="UP001501671"/>
    </source>
</evidence>
<protein>
    <submittedName>
        <fullName evidence="3">Uncharacterized protein</fullName>
    </submittedName>
</protein>
<dbReference type="Proteomes" id="UP001501671">
    <property type="component" value="Unassembled WGS sequence"/>
</dbReference>
<keyword evidence="2" id="KW-0812">Transmembrane</keyword>